<keyword evidence="2 6" id="KW-0812">Transmembrane</keyword>
<evidence type="ECO:0000256" key="3">
    <source>
        <dbReference type="ARBA" id="ARBA00022989"/>
    </source>
</evidence>
<evidence type="ECO:0000313" key="10">
    <source>
        <dbReference type="EMBL" id="KAF1988771.1"/>
    </source>
</evidence>
<keyword evidence="11" id="KW-1185">Reference proteome</keyword>
<dbReference type="Pfam" id="PF10334">
    <property type="entry name" value="BRE4"/>
    <property type="match status" value="1"/>
</dbReference>
<feature type="transmembrane region" description="Helical" evidence="6">
    <location>
        <begin position="76"/>
        <end position="101"/>
    </location>
</feature>
<dbReference type="EMBL" id="ML977147">
    <property type="protein sequence ID" value="KAF1988771.1"/>
    <property type="molecule type" value="Genomic_DNA"/>
</dbReference>
<dbReference type="PANTHER" id="PTHR37994">
    <property type="entry name" value="ARAE_2_N DOMAIN-CONTAINING PROTEIN-RELATED"/>
    <property type="match status" value="1"/>
</dbReference>
<evidence type="ECO:0000256" key="5">
    <source>
        <dbReference type="SAM" id="MobiDB-lite"/>
    </source>
</evidence>
<evidence type="ECO:0000256" key="4">
    <source>
        <dbReference type="ARBA" id="ARBA00023136"/>
    </source>
</evidence>
<feature type="transmembrane region" description="Helical" evidence="6">
    <location>
        <begin position="771"/>
        <end position="789"/>
    </location>
</feature>
<feature type="domain" description="Integral membrane bound transporter" evidence="9">
    <location>
        <begin position="607"/>
        <end position="750"/>
    </location>
</feature>
<keyword evidence="4 6" id="KW-0472">Membrane</keyword>
<evidence type="ECO:0000256" key="1">
    <source>
        <dbReference type="ARBA" id="ARBA00004141"/>
    </source>
</evidence>
<sequence>MASKLISFRDRFLPRLTKQVLIGMFKGAIPPTLGLVIYQSSYFIAREFSSYGYVVCIIAILGGANQPRVPFVKTMIVSIILTILGFCISLLAGYCITQARLHTTPANGNLNDYNSSAAAVAGIWVIFDIWMAHTFRAYRLQFTPCVIVHTIFTEISIVQLSSMPDMASVIEFELSFLQVFLIGEALATVVALFVLPVSSRKVAFSDVRKFLAASQKTLKAEAAYVASFENSKILDDPRKQSNSDTGDTIDSKEDLYFKPKHVMHNQQSKDLTAAVASFTGIARKMRADMAVAKKDIGWGVLTADDLSTLVGLLRELTLPLRGVSVLMNIFARLCEWRGWVVFEDTAYEGSPLGAFEKNPDIEQDVKERLQWAAILRSFRSPIDRLTLDMQDGLQHTSIVLGFEKQAKKSETDEESRTSPGPGESDFTQYLEGKKRAFDEERVQALSEWMVASGTDLKETFAENHVGRNNQEQLFVLLYMQHLFHGIFEAILDLVRFADAHNVHERSARIIFPGRRRLVKTVEQFFKEQDTADDMNANDTRVAPVHVVMMGTGSHPDPDHLPPENKFQILGNRLRRVPHFLSSPQSLFGFRCACAVMTVAIVAFLRQSQNFFFDQRGQWAMIIIAFCMTPNSGQSLMGFVYRLIGTVAAAATAIVLWYIGGGSSGNPTGVLIFMYINYFFWYYFIITMPQYVGVWKVIIITQSIIIGYSLQTQKTGVEAPPATDSNHYPIYLIAPYRLAATAVGVTAAFFWTVFPSAVTSRSVVRQQLGQSLMLLASYYSCMHTVIQMWASDTYGDTNDKKSPGRQLEKTRGQIFAKELTLISSVRQHSELTKFEPSIGGPFPKTLYDKIVNEIDIILSHMNLVTYAISNKSTTTSVPNSPFPAIEKSWLRSLSKLFGSADFSSHNISALLTVFSAAVMNGQPLPPFITPPRPYALARQIQNMDPELLSPKHALDPGYSAYAVIEVSYSMIAESLGRLHGLVRELMGEVEFGFQKKKLGSGKEGEKVD</sequence>
<dbReference type="OrthoDB" id="2274698at2759"/>
<name>A0A6G1H6C3_9PEZI</name>
<evidence type="ECO:0000256" key="6">
    <source>
        <dbReference type="SAM" id="Phobius"/>
    </source>
</evidence>
<feature type="transmembrane region" description="Helical" evidence="6">
    <location>
        <begin position="20"/>
        <end position="42"/>
    </location>
</feature>
<dbReference type="PANTHER" id="PTHR37994:SF4">
    <property type="entry name" value="ER TRANSPORTER 6TM N-TERMINAL DOMAIN-CONTAINING PROTEIN-RELATED"/>
    <property type="match status" value="1"/>
</dbReference>
<dbReference type="InterPro" id="IPR049453">
    <property type="entry name" value="Memb_transporter_dom"/>
</dbReference>
<evidence type="ECO:0000259" key="9">
    <source>
        <dbReference type="Pfam" id="PF13515"/>
    </source>
</evidence>
<evidence type="ECO:0000259" key="7">
    <source>
        <dbReference type="Pfam" id="PF10334"/>
    </source>
</evidence>
<feature type="transmembrane region" description="Helical" evidence="6">
    <location>
        <begin position="48"/>
        <end position="64"/>
    </location>
</feature>
<organism evidence="10 11">
    <name type="scientific">Aulographum hederae CBS 113979</name>
    <dbReference type="NCBI Taxonomy" id="1176131"/>
    <lineage>
        <taxon>Eukaryota</taxon>
        <taxon>Fungi</taxon>
        <taxon>Dikarya</taxon>
        <taxon>Ascomycota</taxon>
        <taxon>Pezizomycotina</taxon>
        <taxon>Dothideomycetes</taxon>
        <taxon>Pleosporomycetidae</taxon>
        <taxon>Aulographales</taxon>
        <taxon>Aulographaceae</taxon>
    </lineage>
</organism>
<feature type="region of interest" description="Disordered" evidence="5">
    <location>
        <begin position="405"/>
        <end position="426"/>
    </location>
</feature>
<reference evidence="10" key="1">
    <citation type="journal article" date="2020" name="Stud. Mycol.">
        <title>101 Dothideomycetes genomes: a test case for predicting lifestyles and emergence of pathogens.</title>
        <authorList>
            <person name="Haridas S."/>
            <person name="Albert R."/>
            <person name="Binder M."/>
            <person name="Bloem J."/>
            <person name="Labutti K."/>
            <person name="Salamov A."/>
            <person name="Andreopoulos B."/>
            <person name="Baker S."/>
            <person name="Barry K."/>
            <person name="Bills G."/>
            <person name="Bluhm B."/>
            <person name="Cannon C."/>
            <person name="Castanera R."/>
            <person name="Culley D."/>
            <person name="Daum C."/>
            <person name="Ezra D."/>
            <person name="Gonzalez J."/>
            <person name="Henrissat B."/>
            <person name="Kuo A."/>
            <person name="Liang C."/>
            <person name="Lipzen A."/>
            <person name="Lutzoni F."/>
            <person name="Magnuson J."/>
            <person name="Mondo S."/>
            <person name="Nolan M."/>
            <person name="Ohm R."/>
            <person name="Pangilinan J."/>
            <person name="Park H.-J."/>
            <person name="Ramirez L."/>
            <person name="Alfaro M."/>
            <person name="Sun H."/>
            <person name="Tritt A."/>
            <person name="Yoshinaga Y."/>
            <person name="Zwiers L.-H."/>
            <person name="Turgeon B."/>
            <person name="Goodwin S."/>
            <person name="Spatafora J."/>
            <person name="Crous P."/>
            <person name="Grigoriev I."/>
        </authorList>
    </citation>
    <scope>NUCLEOTIDE SEQUENCE</scope>
    <source>
        <strain evidence="10">CBS 113979</strain>
    </source>
</reference>
<dbReference type="Proteomes" id="UP000800041">
    <property type="component" value="Unassembled WGS sequence"/>
</dbReference>
<evidence type="ECO:0000313" key="11">
    <source>
        <dbReference type="Proteomes" id="UP000800041"/>
    </source>
</evidence>
<dbReference type="Pfam" id="PF13515">
    <property type="entry name" value="FUSC_2"/>
    <property type="match status" value="1"/>
</dbReference>
<evidence type="ECO:0000256" key="2">
    <source>
        <dbReference type="ARBA" id="ARBA00022692"/>
    </source>
</evidence>
<protein>
    <recommendedName>
        <fullName evidence="12">ER transporter 6TM N-terminal domain-containing protein</fullName>
    </recommendedName>
</protein>
<feature type="transmembrane region" description="Helical" evidence="6">
    <location>
        <begin position="664"/>
        <end position="683"/>
    </location>
</feature>
<keyword evidence="3 6" id="KW-1133">Transmembrane helix</keyword>
<gene>
    <name evidence="10" type="ORF">K402DRAFT_419123</name>
</gene>
<accession>A0A6G1H6C3</accession>
<comment type="subcellular location">
    <subcellularLocation>
        <location evidence="1">Membrane</location>
        <topology evidence="1">Multi-pass membrane protein</topology>
    </subcellularLocation>
</comment>
<evidence type="ECO:0008006" key="12">
    <source>
        <dbReference type="Google" id="ProtNLM"/>
    </source>
</evidence>
<dbReference type="InterPro" id="IPR018820">
    <property type="entry name" value="BRE4-related_DUF2421"/>
</dbReference>
<feature type="transmembrane region" description="Helical" evidence="6">
    <location>
        <begin position="142"/>
        <end position="162"/>
    </location>
</feature>
<feature type="transmembrane region" description="Helical" evidence="6">
    <location>
        <begin position="690"/>
        <end position="709"/>
    </location>
</feature>
<feature type="transmembrane region" description="Helical" evidence="6">
    <location>
        <begin position="174"/>
        <end position="195"/>
    </location>
</feature>
<feature type="domain" description="Putative ER transporter 6TM N-terminal" evidence="8">
    <location>
        <begin position="113"/>
        <end position="331"/>
    </location>
</feature>
<feature type="transmembrane region" description="Helical" evidence="6">
    <location>
        <begin position="729"/>
        <end position="750"/>
    </location>
</feature>
<dbReference type="InterPro" id="IPR018823">
    <property type="entry name" value="ArAE_2_N"/>
</dbReference>
<feature type="compositionally biased region" description="Basic and acidic residues" evidence="5">
    <location>
        <begin position="405"/>
        <end position="416"/>
    </location>
</feature>
<evidence type="ECO:0000259" key="8">
    <source>
        <dbReference type="Pfam" id="PF10337"/>
    </source>
</evidence>
<dbReference type="AlphaFoldDB" id="A0A6G1H6C3"/>
<dbReference type="Pfam" id="PF10337">
    <property type="entry name" value="ArAE_2_N"/>
    <property type="match status" value="1"/>
</dbReference>
<feature type="transmembrane region" description="Helical" evidence="6">
    <location>
        <begin position="113"/>
        <end position="130"/>
    </location>
</feature>
<dbReference type="GO" id="GO:0016020">
    <property type="term" value="C:membrane"/>
    <property type="evidence" value="ECO:0007669"/>
    <property type="project" value="UniProtKB-SubCell"/>
</dbReference>
<proteinExistence type="predicted"/>
<feature type="domain" description="DUF2421" evidence="7">
    <location>
        <begin position="754"/>
        <end position="987"/>
    </location>
</feature>
<feature type="transmembrane region" description="Helical" evidence="6">
    <location>
        <begin position="639"/>
        <end position="658"/>
    </location>
</feature>